<keyword evidence="2" id="KW-0472">Membrane</keyword>
<gene>
    <name evidence="3" type="ORF">F7Q99_31465</name>
</gene>
<protein>
    <submittedName>
        <fullName evidence="3">DUF4190 domain-containing protein</fullName>
    </submittedName>
</protein>
<dbReference type="AlphaFoldDB" id="A0A6N7KY23"/>
<organism evidence="3 4">
    <name type="scientific">Streptomyces kaniharaensis</name>
    <dbReference type="NCBI Taxonomy" id="212423"/>
    <lineage>
        <taxon>Bacteria</taxon>
        <taxon>Bacillati</taxon>
        <taxon>Actinomycetota</taxon>
        <taxon>Actinomycetes</taxon>
        <taxon>Kitasatosporales</taxon>
        <taxon>Streptomycetaceae</taxon>
        <taxon>Streptomyces</taxon>
    </lineage>
</organism>
<accession>A0A6N7KY23</accession>
<feature type="region of interest" description="Disordered" evidence="1">
    <location>
        <begin position="1"/>
        <end position="24"/>
    </location>
</feature>
<evidence type="ECO:0000313" key="4">
    <source>
        <dbReference type="Proteomes" id="UP000450000"/>
    </source>
</evidence>
<feature type="compositionally biased region" description="Low complexity" evidence="1">
    <location>
        <begin position="8"/>
        <end position="23"/>
    </location>
</feature>
<evidence type="ECO:0000256" key="1">
    <source>
        <dbReference type="SAM" id="MobiDB-lite"/>
    </source>
</evidence>
<reference evidence="3 4" key="1">
    <citation type="submission" date="2019-09" db="EMBL/GenBank/DDBJ databases">
        <title>Genome Sequences of Streptomyces kaniharaensis ATCC 21070.</title>
        <authorList>
            <person name="Zhu W."/>
            <person name="De Crecy-Lagard V."/>
            <person name="Richards N.G."/>
        </authorList>
    </citation>
    <scope>NUCLEOTIDE SEQUENCE [LARGE SCALE GENOMIC DNA]</scope>
    <source>
        <strain evidence="3 4">SF-557</strain>
    </source>
</reference>
<keyword evidence="2" id="KW-1133">Transmembrane helix</keyword>
<evidence type="ECO:0000256" key="2">
    <source>
        <dbReference type="SAM" id="Phobius"/>
    </source>
</evidence>
<comment type="caution">
    <text evidence="3">The sequence shown here is derived from an EMBL/GenBank/DDBJ whole genome shotgun (WGS) entry which is preliminary data.</text>
</comment>
<dbReference type="EMBL" id="WBOF01000003">
    <property type="protein sequence ID" value="MQS16586.1"/>
    <property type="molecule type" value="Genomic_DNA"/>
</dbReference>
<dbReference type="RefSeq" id="WP_153467823.1">
    <property type="nucleotide sequence ID" value="NZ_WBOF01000003.1"/>
</dbReference>
<dbReference type="OrthoDB" id="3628931at2"/>
<evidence type="ECO:0000313" key="3">
    <source>
        <dbReference type="EMBL" id="MQS16586.1"/>
    </source>
</evidence>
<name>A0A6N7KY23_9ACTN</name>
<sequence length="199" mass="20129">MSIPPSEAPQQPYGAPQQPYGYPTPIQQPTGSNGFAIAGLVLAFFFSPLGLIFSIIGLVKSKSAGKGKVPAIIGLIVSLLSIAVGITVFVVIGSKVVKAIDPGCTSATSTVTTYSDKISADASNPDALKADLKNATDQLNAAAAKAGNANAKNAISALAADYQQMYTAVSTGTAPSADLQSKLETDANKVDTACGHIGS</sequence>
<keyword evidence="2" id="KW-0812">Transmembrane</keyword>
<keyword evidence="4" id="KW-1185">Reference proteome</keyword>
<feature type="transmembrane region" description="Helical" evidence="2">
    <location>
        <begin position="35"/>
        <end position="59"/>
    </location>
</feature>
<dbReference type="Proteomes" id="UP000450000">
    <property type="component" value="Unassembled WGS sequence"/>
</dbReference>
<feature type="transmembrane region" description="Helical" evidence="2">
    <location>
        <begin position="71"/>
        <end position="92"/>
    </location>
</feature>
<proteinExistence type="predicted"/>